<keyword evidence="4" id="KW-1185">Reference proteome</keyword>
<reference evidence="3 4" key="1">
    <citation type="submission" date="2018-08" db="EMBL/GenBank/DDBJ databases">
        <title>Genomic Encyclopedia of Archaeal and Bacterial Type Strains, Phase II (KMG-II): from individual species to whole genera.</title>
        <authorList>
            <person name="Goeker M."/>
        </authorList>
    </citation>
    <scope>NUCLEOTIDE SEQUENCE [LARGE SCALE GENOMIC DNA]</scope>
    <source>
        <strain evidence="3 4">DSM 2261</strain>
    </source>
</reference>
<dbReference type="EMBL" id="QUMU01000003">
    <property type="protein sequence ID" value="REG34785.1"/>
    <property type="molecule type" value="Genomic_DNA"/>
</dbReference>
<evidence type="ECO:0000313" key="3">
    <source>
        <dbReference type="EMBL" id="REG34785.1"/>
    </source>
</evidence>
<evidence type="ECO:0000313" key="4">
    <source>
        <dbReference type="Proteomes" id="UP000256345"/>
    </source>
</evidence>
<feature type="compositionally biased region" description="Basic and acidic residues" evidence="1">
    <location>
        <begin position="26"/>
        <end position="37"/>
    </location>
</feature>
<dbReference type="Proteomes" id="UP000256345">
    <property type="component" value="Unassembled WGS sequence"/>
</dbReference>
<organism evidence="3 4">
    <name type="scientific">Archangium gephyra</name>
    <dbReference type="NCBI Taxonomy" id="48"/>
    <lineage>
        <taxon>Bacteria</taxon>
        <taxon>Pseudomonadati</taxon>
        <taxon>Myxococcota</taxon>
        <taxon>Myxococcia</taxon>
        <taxon>Myxococcales</taxon>
        <taxon>Cystobacterineae</taxon>
        <taxon>Archangiaceae</taxon>
        <taxon>Archangium</taxon>
    </lineage>
</organism>
<sequence>MRRLWWLVSLSLLLACASRRSNSVDPQEHGTSDESPAHSEAITEEVPAESCPQVVLAGGQGKSEVPSMIGARPLTMALLRQLAQSQGIGISGPEVTRNREIGRALQFAVGRSLDIPENFRRFPTAARSRYSSVVPDGLLLAGCLHLLGGVSFNPQGAFLEVINPDFLEVKGRNGPITLSTAHGQLLGLIDALSLIRKPSSSIFGARQPRPALLLVTTEDTKVDRELVWEAAKRNVALFQSFVLEKDGWLMVGPFNQLTRFADVPPQFELASEPEQLVPERK</sequence>
<feature type="chain" id="PRO_5047349558" description="Lipoprotein" evidence="2">
    <location>
        <begin position="24"/>
        <end position="281"/>
    </location>
</feature>
<gene>
    <name evidence="3" type="ORF">ATI61_103696</name>
</gene>
<proteinExistence type="predicted"/>
<feature type="region of interest" description="Disordered" evidence="1">
    <location>
        <begin position="22"/>
        <end position="48"/>
    </location>
</feature>
<protein>
    <recommendedName>
        <fullName evidence="5">Lipoprotein</fullName>
    </recommendedName>
</protein>
<evidence type="ECO:0008006" key="5">
    <source>
        <dbReference type="Google" id="ProtNLM"/>
    </source>
</evidence>
<feature type="signal peptide" evidence="2">
    <location>
        <begin position="1"/>
        <end position="23"/>
    </location>
</feature>
<evidence type="ECO:0000256" key="2">
    <source>
        <dbReference type="SAM" id="SignalP"/>
    </source>
</evidence>
<accession>A0ABX9K7R5</accession>
<evidence type="ECO:0000256" key="1">
    <source>
        <dbReference type="SAM" id="MobiDB-lite"/>
    </source>
</evidence>
<name>A0ABX9K7R5_9BACT</name>
<comment type="caution">
    <text evidence="3">The sequence shown here is derived from an EMBL/GenBank/DDBJ whole genome shotgun (WGS) entry which is preliminary data.</text>
</comment>
<keyword evidence="2" id="KW-0732">Signal</keyword>
<dbReference type="PROSITE" id="PS51257">
    <property type="entry name" value="PROKAR_LIPOPROTEIN"/>
    <property type="match status" value="1"/>
</dbReference>